<accession>C5LZH0</accession>
<dbReference type="EMBL" id="GG686859">
    <property type="protein sequence ID" value="EEQ97872.1"/>
    <property type="molecule type" value="Genomic_DNA"/>
</dbReference>
<name>C5LZH0_PERM5</name>
<gene>
    <name evidence="1" type="ORF">Pmar_PMAR015134</name>
</gene>
<reference evidence="1 2" key="1">
    <citation type="submission" date="2008-07" db="EMBL/GenBank/DDBJ databases">
        <authorList>
            <person name="El-Sayed N."/>
            <person name="Caler E."/>
            <person name="Inman J."/>
            <person name="Amedeo P."/>
            <person name="Hass B."/>
            <person name="Wortman J."/>
        </authorList>
    </citation>
    <scope>NUCLEOTIDE SEQUENCE [LARGE SCALE GENOMIC DNA]</scope>
    <source>
        <strain evidence="2">ATCC 50983 / TXsc</strain>
    </source>
</reference>
<protein>
    <submittedName>
        <fullName evidence="1">Uncharacterized protein</fullName>
    </submittedName>
</protein>
<dbReference type="GeneID" id="9037611"/>
<evidence type="ECO:0000313" key="2">
    <source>
        <dbReference type="Proteomes" id="UP000007800"/>
    </source>
</evidence>
<dbReference type="AlphaFoldDB" id="C5LZH0"/>
<proteinExistence type="predicted"/>
<dbReference type="Proteomes" id="UP000007800">
    <property type="component" value="Unassembled WGS sequence"/>
</dbReference>
<dbReference type="RefSeq" id="XP_002765155.1">
    <property type="nucleotide sequence ID" value="XM_002765109.1"/>
</dbReference>
<dbReference type="InParanoid" id="C5LZH0"/>
<keyword evidence="2" id="KW-1185">Reference proteome</keyword>
<evidence type="ECO:0000313" key="1">
    <source>
        <dbReference type="EMBL" id="EEQ97872.1"/>
    </source>
</evidence>
<sequence>MNSYFDTRYENAGKKDFAADREMMLQLFVLIRLDETLREFHVLSWDGEGQVSQFTGVWKRGLEEYDKILPVGAKVSIGYESYVAGSSCCLCPGGTEASSEESLILGHN</sequence>
<organism evidence="2">
    <name type="scientific">Perkinsus marinus (strain ATCC 50983 / TXsc)</name>
    <dbReference type="NCBI Taxonomy" id="423536"/>
    <lineage>
        <taxon>Eukaryota</taxon>
        <taxon>Sar</taxon>
        <taxon>Alveolata</taxon>
        <taxon>Perkinsozoa</taxon>
        <taxon>Perkinsea</taxon>
        <taxon>Perkinsida</taxon>
        <taxon>Perkinsidae</taxon>
        <taxon>Perkinsus</taxon>
    </lineage>
</organism>